<organism evidence="1 2">
    <name type="scientific">Acidothermus cellulolyticus (strain ATCC 43068 / DSM 8971 / 11B)</name>
    <dbReference type="NCBI Taxonomy" id="351607"/>
    <lineage>
        <taxon>Bacteria</taxon>
        <taxon>Bacillati</taxon>
        <taxon>Actinomycetota</taxon>
        <taxon>Actinomycetes</taxon>
        <taxon>Acidothermales</taxon>
        <taxon>Acidothermaceae</taxon>
        <taxon>Acidothermus</taxon>
    </lineage>
</organism>
<dbReference type="RefSeq" id="WP_011720878.1">
    <property type="nucleotide sequence ID" value="NC_008578.1"/>
</dbReference>
<evidence type="ECO:0008006" key="3">
    <source>
        <dbReference type="Google" id="ProtNLM"/>
    </source>
</evidence>
<keyword evidence="2" id="KW-1185">Reference proteome</keyword>
<evidence type="ECO:0000313" key="2">
    <source>
        <dbReference type="Proteomes" id="UP000008221"/>
    </source>
</evidence>
<dbReference type="EMBL" id="CP000481">
    <property type="protein sequence ID" value="ABK53815.1"/>
    <property type="molecule type" value="Genomic_DNA"/>
</dbReference>
<evidence type="ECO:0000313" key="1">
    <source>
        <dbReference type="EMBL" id="ABK53815.1"/>
    </source>
</evidence>
<dbReference type="AlphaFoldDB" id="A0LWK5"/>
<proteinExistence type="predicted"/>
<reference evidence="1 2" key="1">
    <citation type="journal article" date="2009" name="Genome Res.">
        <title>Complete genome of the cellulolytic thermophile Acidothermus cellulolyticus 11B provides insights into its ecophysiological and evolutionary adaptations.</title>
        <authorList>
            <person name="Barabote R.D."/>
            <person name="Xie G."/>
            <person name="Leu D.H."/>
            <person name="Normand P."/>
            <person name="Necsulea A."/>
            <person name="Daubin V."/>
            <person name="Medigue C."/>
            <person name="Adney W.S."/>
            <person name="Xu X.C."/>
            <person name="Lapidus A."/>
            <person name="Parales R.E."/>
            <person name="Detter C."/>
            <person name="Pujic P."/>
            <person name="Bruce D."/>
            <person name="Lavire C."/>
            <person name="Challacombe J.F."/>
            <person name="Brettin T.S."/>
            <person name="Berry A.M."/>
        </authorList>
    </citation>
    <scope>NUCLEOTIDE SEQUENCE [LARGE SCALE GENOMIC DNA]</scope>
    <source>
        <strain evidence="2">ATCC 43068 / DSM 8971 / 11B</strain>
    </source>
</reference>
<protein>
    <recommendedName>
        <fullName evidence="3">MoaD/ThiS family protein</fullName>
    </recommendedName>
</protein>
<accession>A0LWK5</accession>
<name>A0LWK5_ACIC1</name>
<dbReference type="STRING" id="351607.Acel_2043"/>
<dbReference type="InterPro" id="IPR012675">
    <property type="entry name" value="Beta-grasp_dom_sf"/>
</dbReference>
<dbReference type="KEGG" id="ace:Acel_2043"/>
<sequence length="108" mass="11315">MTEATVRVVLPTALRDLIRSSGAADPGADVSVTVAGPATWGRVLAALETRYPMLRGTLRDQATGARRPLIRFFACGTDVSHTDADQPLPDPVQLGHEPLLIVTAVAGG</sequence>
<dbReference type="Gene3D" id="3.10.20.30">
    <property type="match status" value="1"/>
</dbReference>
<dbReference type="InParanoid" id="A0LWK5"/>
<dbReference type="OrthoDB" id="121049at2"/>
<dbReference type="eggNOG" id="COG1977">
    <property type="taxonomic scope" value="Bacteria"/>
</dbReference>
<dbReference type="HOGENOM" id="CLU_2327723_0_0_11"/>
<dbReference type="Proteomes" id="UP000008221">
    <property type="component" value="Chromosome"/>
</dbReference>
<gene>
    <name evidence="1" type="ordered locus">Acel_2043</name>
</gene>